<keyword evidence="3 10" id="KW-0132">Cell division</keyword>
<comment type="function">
    <text evidence="10">Acts as a component of the essential kinetochore-associated NDC80 complex, which is required for chromosome segregation and spindle checkpoint activity.</text>
</comment>
<dbReference type="PANTHER" id="PTHR10643">
    <property type="entry name" value="KINETOCHORE PROTEIN NDC80"/>
    <property type="match status" value="1"/>
</dbReference>
<dbReference type="InterPro" id="IPR055260">
    <property type="entry name" value="Ndc80_CH"/>
</dbReference>
<evidence type="ECO:0000256" key="5">
    <source>
        <dbReference type="ARBA" id="ARBA00022838"/>
    </source>
</evidence>
<dbReference type="Pfam" id="PF18077">
    <property type="entry name" value="DUF5595"/>
    <property type="match status" value="1"/>
</dbReference>
<dbReference type="OrthoDB" id="7459479at2759"/>
<dbReference type="PANTHER" id="PTHR10643:SF2">
    <property type="entry name" value="KINETOCHORE PROTEIN NDC80 HOMOLOG"/>
    <property type="match status" value="1"/>
</dbReference>
<dbReference type="STRING" id="215250.A0A316YR50"/>
<proteinExistence type="inferred from homology"/>
<evidence type="ECO:0000256" key="3">
    <source>
        <dbReference type="ARBA" id="ARBA00022618"/>
    </source>
</evidence>
<keyword evidence="4 10" id="KW-0498">Mitosis</keyword>
<dbReference type="EMBL" id="KZ819635">
    <property type="protein sequence ID" value="PWN91711.1"/>
    <property type="molecule type" value="Genomic_DNA"/>
</dbReference>
<evidence type="ECO:0000259" key="14">
    <source>
        <dbReference type="Pfam" id="PF18077"/>
    </source>
</evidence>
<evidence type="ECO:0000313" key="16">
    <source>
        <dbReference type="Proteomes" id="UP000245768"/>
    </source>
</evidence>
<dbReference type="InParanoid" id="A0A316YR50"/>
<feature type="compositionally biased region" description="Basic and acidic residues" evidence="12">
    <location>
        <begin position="379"/>
        <end position="388"/>
    </location>
</feature>
<feature type="compositionally biased region" description="Basic and acidic residues" evidence="12">
    <location>
        <begin position="436"/>
        <end position="457"/>
    </location>
</feature>
<evidence type="ECO:0000256" key="6">
    <source>
        <dbReference type="ARBA" id="ARBA00023054"/>
    </source>
</evidence>
<comment type="subcellular location">
    <subcellularLocation>
        <location evidence="10">Chromosome</location>
        <location evidence="10">Centromere</location>
        <location evidence="10">Kinetochore</location>
    </subcellularLocation>
    <subcellularLocation>
        <location evidence="10">Nucleus</location>
    </subcellularLocation>
</comment>
<evidence type="ECO:0000256" key="11">
    <source>
        <dbReference type="SAM" id="Coils"/>
    </source>
</evidence>
<feature type="region of interest" description="Disordered" evidence="12">
    <location>
        <begin position="379"/>
        <end position="494"/>
    </location>
</feature>
<keyword evidence="9 10" id="KW-0137">Centromere</keyword>
<keyword evidence="6 11" id="KW-0175">Coiled coil</keyword>
<evidence type="ECO:0000256" key="8">
    <source>
        <dbReference type="ARBA" id="ARBA00023306"/>
    </source>
</evidence>
<dbReference type="AlphaFoldDB" id="A0A316YR50"/>
<reference evidence="15 16" key="1">
    <citation type="journal article" date="2018" name="Mol. Biol. Evol.">
        <title>Broad Genomic Sampling Reveals a Smut Pathogenic Ancestry of the Fungal Clade Ustilaginomycotina.</title>
        <authorList>
            <person name="Kijpornyongpan T."/>
            <person name="Mondo S.J."/>
            <person name="Barry K."/>
            <person name="Sandor L."/>
            <person name="Lee J."/>
            <person name="Lipzen A."/>
            <person name="Pangilinan J."/>
            <person name="LaButti K."/>
            <person name="Hainaut M."/>
            <person name="Henrissat B."/>
            <person name="Grigoriev I.V."/>
            <person name="Spatafora J.W."/>
            <person name="Aime M.C."/>
        </authorList>
    </citation>
    <scope>NUCLEOTIDE SEQUENCE [LARGE SCALE GENOMIC DNA]</scope>
    <source>
        <strain evidence="15 16">MCA 4198</strain>
    </source>
</reference>
<dbReference type="GO" id="GO:0005634">
    <property type="term" value="C:nucleus"/>
    <property type="evidence" value="ECO:0007669"/>
    <property type="project" value="UniProtKB-SubCell"/>
</dbReference>
<dbReference type="GO" id="GO:0031262">
    <property type="term" value="C:Ndc80 complex"/>
    <property type="evidence" value="ECO:0007669"/>
    <property type="project" value="UniProtKB-UniRule"/>
</dbReference>
<keyword evidence="2 10" id="KW-0158">Chromosome</keyword>
<dbReference type="GO" id="GO:0051301">
    <property type="term" value="P:cell division"/>
    <property type="evidence" value="ECO:0007669"/>
    <property type="project" value="UniProtKB-UniRule"/>
</dbReference>
<feature type="compositionally biased region" description="Gly residues" evidence="12">
    <location>
        <begin position="473"/>
        <end position="487"/>
    </location>
</feature>
<keyword evidence="5 10" id="KW-0995">Kinetochore</keyword>
<accession>A0A316YR50</accession>
<dbReference type="GeneID" id="37047586"/>
<dbReference type="InterPro" id="IPR040967">
    <property type="entry name" value="DUF5595"/>
</dbReference>
<gene>
    <name evidence="15" type="ORF">FA10DRAFT_73439</name>
</gene>
<comment type="similarity">
    <text evidence="1 10">Belongs to the NDC80/HEC1 family.</text>
</comment>
<keyword evidence="8 10" id="KW-0131">Cell cycle</keyword>
<dbReference type="Proteomes" id="UP000245768">
    <property type="component" value="Unassembled WGS sequence"/>
</dbReference>
<dbReference type="FunCoup" id="A0A316YR50">
    <property type="interactions" value="186"/>
</dbReference>
<feature type="domain" description="DUF5595" evidence="14">
    <location>
        <begin position="274"/>
        <end position="331"/>
    </location>
</feature>
<evidence type="ECO:0000256" key="9">
    <source>
        <dbReference type="ARBA" id="ARBA00023328"/>
    </source>
</evidence>
<comment type="subunit">
    <text evidence="10">Component of the NDC80 complex.</text>
</comment>
<dbReference type="GO" id="GO:0051315">
    <property type="term" value="P:attachment of mitotic spindle microtubules to kinetochore"/>
    <property type="evidence" value="ECO:0007669"/>
    <property type="project" value="UniProtKB-UniRule"/>
</dbReference>
<evidence type="ECO:0000256" key="2">
    <source>
        <dbReference type="ARBA" id="ARBA00022454"/>
    </source>
</evidence>
<protein>
    <recommendedName>
        <fullName evidence="10">Kinetochore protein NDC80</fullName>
    </recommendedName>
</protein>
<feature type="region of interest" description="Disordered" evidence="12">
    <location>
        <begin position="75"/>
        <end position="101"/>
    </location>
</feature>
<sequence length="494" mass="54910">MADYASGRNGGGGHLSGSKPLNAGARPSMLPRQSLAPGTANSRSGNAPRSSLAPIGFGGQGLSVSRAGDEMGAVATPHARQSTMSRASVGRPSIAPTPNNGRYSNAAIETVMSGLMLAIAKKPPRQLTDTRPLRTKSCMEKMERDIVALLHDTHFTFPARHQGGLHEPTQALFLQVFRHLYLFLDPNHKFVQEPKKESEEMLQCLTDFRYPFLGDLSKTKLSAAGSAQNWPPVCGMLHWMANLVKMLVMVPSRTKYQGGPLERQIEPEDDAGHFYQFLWKCYERFWANEDEYPEEKLALEQAFAERNNVLRQEIAELKEEEKQYRERLETLKSDDALEVEKFEERILKEDLLKFRTYRDEKLNPKIEKTRKALEKLKEALANSGEEKTRRRLRSTQLTTQGHFRGDLQRKGKGKGRASTTTLPTTCVGGPVPGHDAAPRGAEEADRRSGQEDARGNEGKLQQGGCPYQQAGRYRGGAGGSYEQGQGGWLLSSRA</sequence>
<organism evidence="15 16">
    <name type="scientific">Acaromyces ingoldii</name>
    <dbReference type="NCBI Taxonomy" id="215250"/>
    <lineage>
        <taxon>Eukaryota</taxon>
        <taxon>Fungi</taxon>
        <taxon>Dikarya</taxon>
        <taxon>Basidiomycota</taxon>
        <taxon>Ustilaginomycotina</taxon>
        <taxon>Exobasidiomycetes</taxon>
        <taxon>Exobasidiales</taxon>
        <taxon>Cryptobasidiaceae</taxon>
        <taxon>Acaromyces</taxon>
    </lineage>
</organism>
<dbReference type="InterPro" id="IPR038273">
    <property type="entry name" value="Ndc80_sf"/>
</dbReference>
<name>A0A316YR50_9BASI</name>
<dbReference type="Pfam" id="PF03801">
    <property type="entry name" value="Ndc80_HEC"/>
    <property type="match status" value="1"/>
</dbReference>
<evidence type="ECO:0000256" key="1">
    <source>
        <dbReference type="ARBA" id="ARBA00007050"/>
    </source>
</evidence>
<feature type="region of interest" description="Disordered" evidence="12">
    <location>
        <begin position="1"/>
        <end position="58"/>
    </location>
</feature>
<keyword evidence="16" id="KW-1185">Reference proteome</keyword>
<evidence type="ECO:0000259" key="13">
    <source>
        <dbReference type="Pfam" id="PF03801"/>
    </source>
</evidence>
<keyword evidence="7 10" id="KW-0539">Nucleus</keyword>
<evidence type="ECO:0000256" key="4">
    <source>
        <dbReference type="ARBA" id="ARBA00022776"/>
    </source>
</evidence>
<feature type="coiled-coil region" evidence="11">
    <location>
        <begin position="300"/>
        <end position="334"/>
    </location>
</feature>
<dbReference type="Gene3D" id="1.10.418.30">
    <property type="entry name" value="Ncd80 complex, Ncd80 subunit"/>
    <property type="match status" value="1"/>
</dbReference>
<evidence type="ECO:0000256" key="12">
    <source>
        <dbReference type="SAM" id="MobiDB-lite"/>
    </source>
</evidence>
<dbReference type="InterPro" id="IPR005550">
    <property type="entry name" value="Kinetochore_Ndc80"/>
</dbReference>
<evidence type="ECO:0000256" key="7">
    <source>
        <dbReference type="ARBA" id="ARBA00023242"/>
    </source>
</evidence>
<dbReference type="RefSeq" id="XP_025378909.1">
    <property type="nucleotide sequence ID" value="XM_025525670.1"/>
</dbReference>
<evidence type="ECO:0000313" key="15">
    <source>
        <dbReference type="EMBL" id="PWN91711.1"/>
    </source>
</evidence>
<evidence type="ECO:0000256" key="10">
    <source>
        <dbReference type="RuleBase" id="RU368072"/>
    </source>
</evidence>
<feature type="compositionally biased region" description="Polar residues" evidence="12">
    <location>
        <begin position="39"/>
        <end position="49"/>
    </location>
</feature>
<feature type="domain" description="Kinetochore protein Ndc80 CH" evidence="13">
    <location>
        <begin position="120"/>
        <end position="247"/>
    </location>
</feature>